<evidence type="ECO:0000313" key="6">
    <source>
        <dbReference type="EMBL" id="MEQ2564190.1"/>
    </source>
</evidence>
<keyword evidence="7" id="KW-1185">Reference proteome</keyword>
<dbReference type="SUPFAM" id="SSF56281">
    <property type="entry name" value="Metallo-hydrolase/oxidoreductase"/>
    <property type="match status" value="1"/>
</dbReference>
<gene>
    <name evidence="6" type="ORF">WMO41_13635</name>
</gene>
<feature type="domain" description="Metallo-beta-lactamase" evidence="5">
    <location>
        <begin position="15"/>
        <end position="194"/>
    </location>
</feature>
<evidence type="ECO:0000313" key="7">
    <source>
        <dbReference type="Proteomes" id="UP001437460"/>
    </source>
</evidence>
<reference evidence="6 7" key="1">
    <citation type="submission" date="2024-03" db="EMBL/GenBank/DDBJ databases">
        <title>Human intestinal bacterial collection.</title>
        <authorList>
            <person name="Pauvert C."/>
            <person name="Hitch T.C.A."/>
            <person name="Clavel T."/>
        </authorList>
    </citation>
    <scope>NUCLEOTIDE SEQUENCE [LARGE SCALE GENOMIC DNA]</scope>
    <source>
        <strain evidence="6 7">CLA-AP-H27</strain>
    </source>
</reference>
<dbReference type="PANTHER" id="PTHR46233:SF3">
    <property type="entry name" value="HYDROXYACYLGLUTATHIONE HYDROLASE GLOC"/>
    <property type="match status" value="1"/>
</dbReference>
<dbReference type="CDD" id="cd06262">
    <property type="entry name" value="metallo-hydrolase-like_MBL-fold"/>
    <property type="match status" value="1"/>
</dbReference>
<protein>
    <submittedName>
        <fullName evidence="6">MBL fold metallo-hydrolase</fullName>
    </submittedName>
</protein>
<dbReference type="Proteomes" id="UP001437460">
    <property type="component" value="Unassembled WGS sequence"/>
</dbReference>
<dbReference type="RefSeq" id="WP_349230233.1">
    <property type="nucleotide sequence ID" value="NZ_JBBMFJ010000034.1"/>
</dbReference>
<evidence type="ECO:0000256" key="1">
    <source>
        <dbReference type="ARBA" id="ARBA00001947"/>
    </source>
</evidence>
<keyword evidence="4" id="KW-0862">Zinc</keyword>
<dbReference type="EMBL" id="JBBMFJ010000034">
    <property type="protein sequence ID" value="MEQ2564190.1"/>
    <property type="molecule type" value="Genomic_DNA"/>
</dbReference>
<organism evidence="6 7">
    <name type="scientific">Ventrimonas faecis</name>
    <dbReference type="NCBI Taxonomy" id="3133170"/>
    <lineage>
        <taxon>Bacteria</taxon>
        <taxon>Bacillati</taxon>
        <taxon>Bacillota</taxon>
        <taxon>Clostridia</taxon>
        <taxon>Lachnospirales</taxon>
        <taxon>Lachnospiraceae</taxon>
        <taxon>Ventrimonas</taxon>
    </lineage>
</organism>
<comment type="cofactor">
    <cofactor evidence="1">
        <name>Zn(2+)</name>
        <dbReference type="ChEBI" id="CHEBI:29105"/>
    </cofactor>
</comment>
<keyword evidence="3" id="KW-0378">Hydrolase</keyword>
<sequence>MSNFRIKTYVLGGVSTNCHLTFREGEKAAVIIDPADNADYLVSKCREFGVEPEAVLLTHAHFDHMLAADDIRKKFGCKLYVHMDDERMLNDPSLNLSGTLGTEQVSISADHLLRDGDVLHFLNLEWKVMATPGHTAGSVCYYLPEEEVLFSGDTLFAESLGRTDLPTGSMSAIVRSIAEKLLVLPDDIMVYPGHGDATTIGHEKQYNPVAAYVRKRGGQA</sequence>
<evidence type="ECO:0000259" key="5">
    <source>
        <dbReference type="SMART" id="SM00849"/>
    </source>
</evidence>
<dbReference type="InterPro" id="IPR036866">
    <property type="entry name" value="RibonucZ/Hydroxyglut_hydro"/>
</dbReference>
<evidence type="ECO:0000256" key="3">
    <source>
        <dbReference type="ARBA" id="ARBA00022801"/>
    </source>
</evidence>
<dbReference type="Gene3D" id="3.60.15.10">
    <property type="entry name" value="Ribonuclease Z/Hydroxyacylglutathione hydrolase-like"/>
    <property type="match status" value="1"/>
</dbReference>
<dbReference type="SMART" id="SM00849">
    <property type="entry name" value="Lactamase_B"/>
    <property type="match status" value="1"/>
</dbReference>
<comment type="caution">
    <text evidence="6">The sequence shown here is derived from an EMBL/GenBank/DDBJ whole genome shotgun (WGS) entry which is preliminary data.</text>
</comment>
<dbReference type="PANTHER" id="PTHR46233">
    <property type="entry name" value="HYDROXYACYLGLUTATHIONE HYDROLASE GLOC"/>
    <property type="match status" value="1"/>
</dbReference>
<dbReference type="Pfam" id="PF00753">
    <property type="entry name" value="Lactamase_B"/>
    <property type="match status" value="1"/>
</dbReference>
<dbReference type="InterPro" id="IPR001279">
    <property type="entry name" value="Metallo-B-lactamas"/>
</dbReference>
<proteinExistence type="predicted"/>
<evidence type="ECO:0000256" key="4">
    <source>
        <dbReference type="ARBA" id="ARBA00022833"/>
    </source>
</evidence>
<name>A0ABV1HPE9_9FIRM</name>
<keyword evidence="2" id="KW-0479">Metal-binding</keyword>
<dbReference type="InterPro" id="IPR051453">
    <property type="entry name" value="MBL_Glyoxalase_II"/>
</dbReference>
<accession>A0ABV1HPE9</accession>
<evidence type="ECO:0000256" key="2">
    <source>
        <dbReference type="ARBA" id="ARBA00022723"/>
    </source>
</evidence>